<dbReference type="CDD" id="cd01428">
    <property type="entry name" value="ADK"/>
    <property type="match status" value="1"/>
</dbReference>
<accession>A0A2A4T4H8</accession>
<evidence type="ECO:0000259" key="7">
    <source>
        <dbReference type="Pfam" id="PF05191"/>
    </source>
</evidence>
<dbReference type="PANTHER" id="PTHR23359">
    <property type="entry name" value="NUCLEOTIDE KINASE"/>
    <property type="match status" value="1"/>
</dbReference>
<name>A0A2A4T4H8_9DELT</name>
<comment type="subunit">
    <text evidence="6">Monomer.</text>
</comment>
<dbReference type="InterPro" id="IPR006259">
    <property type="entry name" value="Adenyl_kin_sub"/>
</dbReference>
<dbReference type="GO" id="GO:0005737">
    <property type="term" value="C:cytoplasm"/>
    <property type="evidence" value="ECO:0007669"/>
    <property type="project" value="UniProtKB-SubCell"/>
</dbReference>
<organism evidence="8 9">
    <name type="scientific">SAR324 cluster bacterium</name>
    <dbReference type="NCBI Taxonomy" id="2024889"/>
    <lineage>
        <taxon>Bacteria</taxon>
        <taxon>Deltaproteobacteria</taxon>
        <taxon>SAR324 cluster</taxon>
    </lineage>
</organism>
<dbReference type="InterPro" id="IPR027417">
    <property type="entry name" value="P-loop_NTPase"/>
</dbReference>
<dbReference type="InterPro" id="IPR000850">
    <property type="entry name" value="Adenylat/UMP-CMP_kin"/>
</dbReference>
<comment type="similarity">
    <text evidence="5">Belongs to the adenylate kinase family.</text>
</comment>
<protein>
    <recommendedName>
        <fullName evidence="6">Adenylate kinase</fullName>
        <ecNumber evidence="6">2.7.4.3</ecNumber>
    </recommendedName>
</protein>
<evidence type="ECO:0000256" key="6">
    <source>
        <dbReference type="RuleBase" id="RU003331"/>
    </source>
</evidence>
<dbReference type="SUPFAM" id="SSF52540">
    <property type="entry name" value="P-loop containing nucleoside triphosphate hydrolases"/>
    <property type="match status" value="1"/>
</dbReference>
<dbReference type="EC" id="2.7.4.3" evidence="6"/>
<reference evidence="9" key="1">
    <citation type="submission" date="2017-08" db="EMBL/GenBank/DDBJ databases">
        <title>A dynamic microbial community with high functional redundancy inhabits the cold, oxic subseafloor aquifer.</title>
        <authorList>
            <person name="Tully B.J."/>
            <person name="Wheat C.G."/>
            <person name="Glazer B.T."/>
            <person name="Huber J.A."/>
        </authorList>
    </citation>
    <scope>NUCLEOTIDE SEQUENCE [LARGE SCALE GENOMIC DNA]</scope>
</reference>
<sequence length="174" mass="19821">VKEGTEIGKQAKQIMEKGGLVPDEIMVDIIKSRTSQDDCSQGFILDGFPRTVVQAEKLEEMAQGSGEKIDKVIYLEVDQKKLIERLTGRRVCSSCGAEYHLKFKVPQKDGLCDHDGEPLMHRSDDHKEKIINRLRNFEEQTSPLIDYYDKNALLLKVKAEGEIAEITERILKIF</sequence>
<dbReference type="Pfam" id="PF00406">
    <property type="entry name" value="ADK"/>
    <property type="match status" value="1"/>
</dbReference>
<dbReference type="EMBL" id="NVSR01000034">
    <property type="protein sequence ID" value="PCI28428.1"/>
    <property type="molecule type" value="Genomic_DNA"/>
</dbReference>
<dbReference type="AlphaFoldDB" id="A0A2A4T4H8"/>
<evidence type="ECO:0000256" key="3">
    <source>
        <dbReference type="ARBA" id="ARBA00022741"/>
    </source>
</evidence>
<dbReference type="GO" id="GO:0004017">
    <property type="term" value="F:AMP kinase activity"/>
    <property type="evidence" value="ECO:0007669"/>
    <property type="project" value="UniProtKB-EC"/>
</dbReference>
<keyword evidence="3 6" id="KW-0547">Nucleotide-binding</keyword>
<comment type="catalytic activity">
    <reaction evidence="6">
        <text>AMP + ATP = 2 ADP</text>
        <dbReference type="Rhea" id="RHEA:12973"/>
        <dbReference type="ChEBI" id="CHEBI:30616"/>
        <dbReference type="ChEBI" id="CHEBI:456215"/>
        <dbReference type="ChEBI" id="CHEBI:456216"/>
        <dbReference type="EC" id="2.7.4.3"/>
    </reaction>
</comment>
<feature type="domain" description="Adenylate kinase active site lid" evidence="7">
    <location>
        <begin position="89"/>
        <end position="124"/>
    </location>
</feature>
<evidence type="ECO:0000256" key="5">
    <source>
        <dbReference type="RuleBase" id="RU003330"/>
    </source>
</evidence>
<dbReference type="SUPFAM" id="SSF57774">
    <property type="entry name" value="Microbial and mitochondrial ADK, insert 'zinc finger' domain"/>
    <property type="match status" value="1"/>
</dbReference>
<evidence type="ECO:0000256" key="2">
    <source>
        <dbReference type="ARBA" id="ARBA00022727"/>
    </source>
</evidence>
<proteinExistence type="inferred from homology"/>
<dbReference type="FunFam" id="3.40.50.300:FF:000106">
    <property type="entry name" value="Adenylate kinase mitochondrial"/>
    <property type="match status" value="1"/>
</dbReference>
<evidence type="ECO:0000313" key="9">
    <source>
        <dbReference type="Proteomes" id="UP000218113"/>
    </source>
</evidence>
<dbReference type="InterPro" id="IPR033690">
    <property type="entry name" value="Adenylat_kinase_CS"/>
</dbReference>
<dbReference type="InterPro" id="IPR036193">
    <property type="entry name" value="ADK_active_lid_dom_sf"/>
</dbReference>
<evidence type="ECO:0000256" key="4">
    <source>
        <dbReference type="ARBA" id="ARBA00022777"/>
    </source>
</evidence>
<comment type="caution">
    <text evidence="8">The sequence shown here is derived from an EMBL/GenBank/DDBJ whole genome shotgun (WGS) entry which is preliminary data.</text>
</comment>
<dbReference type="PROSITE" id="PS00113">
    <property type="entry name" value="ADENYLATE_KINASE"/>
    <property type="match status" value="1"/>
</dbReference>
<keyword evidence="1 5" id="KW-0808">Transferase</keyword>
<feature type="non-terminal residue" evidence="8">
    <location>
        <position position="1"/>
    </location>
</feature>
<dbReference type="HAMAP" id="MF_00235">
    <property type="entry name" value="Adenylate_kinase_Adk"/>
    <property type="match status" value="1"/>
</dbReference>
<dbReference type="PRINTS" id="PR00094">
    <property type="entry name" value="ADENYLTKNASE"/>
</dbReference>
<keyword evidence="4 5" id="KW-0418">Kinase</keyword>
<gene>
    <name evidence="8" type="ORF">COB67_06510</name>
</gene>
<comment type="subcellular location">
    <subcellularLocation>
        <location evidence="6">Cytoplasm</location>
    </subcellularLocation>
</comment>
<keyword evidence="6" id="KW-0067">ATP-binding</keyword>
<dbReference type="Gene3D" id="3.40.50.300">
    <property type="entry name" value="P-loop containing nucleotide triphosphate hydrolases"/>
    <property type="match status" value="1"/>
</dbReference>
<dbReference type="InterPro" id="IPR007862">
    <property type="entry name" value="Adenylate_kinase_lid-dom"/>
</dbReference>
<evidence type="ECO:0000256" key="1">
    <source>
        <dbReference type="ARBA" id="ARBA00022679"/>
    </source>
</evidence>
<dbReference type="NCBIfam" id="TIGR01351">
    <property type="entry name" value="adk"/>
    <property type="match status" value="1"/>
</dbReference>
<keyword evidence="2" id="KW-0545">Nucleotide biosynthesis</keyword>
<evidence type="ECO:0000313" key="8">
    <source>
        <dbReference type="EMBL" id="PCI28428.1"/>
    </source>
</evidence>
<dbReference type="GO" id="GO:0005524">
    <property type="term" value="F:ATP binding"/>
    <property type="evidence" value="ECO:0007669"/>
    <property type="project" value="UniProtKB-KW"/>
</dbReference>
<dbReference type="Proteomes" id="UP000218113">
    <property type="component" value="Unassembled WGS sequence"/>
</dbReference>
<dbReference type="Pfam" id="PF05191">
    <property type="entry name" value="ADK_lid"/>
    <property type="match status" value="1"/>
</dbReference>